<gene>
    <name evidence="1" type="ORF">BDM02DRAFT_3070514</name>
</gene>
<proteinExistence type="predicted"/>
<evidence type="ECO:0000313" key="1">
    <source>
        <dbReference type="EMBL" id="KAF9641826.1"/>
    </source>
</evidence>
<reference evidence="1" key="1">
    <citation type="submission" date="2019-10" db="EMBL/GenBank/DDBJ databases">
        <authorList>
            <consortium name="DOE Joint Genome Institute"/>
            <person name="Kuo A."/>
            <person name="Miyauchi S."/>
            <person name="Kiss E."/>
            <person name="Drula E."/>
            <person name="Kohler A."/>
            <person name="Sanchez-Garcia M."/>
            <person name="Andreopoulos B."/>
            <person name="Barry K.W."/>
            <person name="Bonito G."/>
            <person name="Buee M."/>
            <person name="Carver A."/>
            <person name="Chen C."/>
            <person name="Cichocki N."/>
            <person name="Clum A."/>
            <person name="Culley D."/>
            <person name="Crous P.W."/>
            <person name="Fauchery L."/>
            <person name="Girlanda M."/>
            <person name="Hayes R."/>
            <person name="Keri Z."/>
            <person name="Labutti K."/>
            <person name="Lipzen A."/>
            <person name="Lombard V."/>
            <person name="Magnuson J."/>
            <person name="Maillard F."/>
            <person name="Morin E."/>
            <person name="Murat C."/>
            <person name="Nolan M."/>
            <person name="Ohm R."/>
            <person name="Pangilinan J."/>
            <person name="Pereira M."/>
            <person name="Perotto S."/>
            <person name="Peter M."/>
            <person name="Riley R."/>
            <person name="Sitrit Y."/>
            <person name="Stielow B."/>
            <person name="Szollosi G."/>
            <person name="Zifcakova L."/>
            <person name="Stursova M."/>
            <person name="Spatafora J.W."/>
            <person name="Tedersoo L."/>
            <person name="Vaario L.-M."/>
            <person name="Yamada A."/>
            <person name="Yan M."/>
            <person name="Wang P."/>
            <person name="Xu J."/>
            <person name="Bruns T."/>
            <person name="Baldrian P."/>
            <person name="Vilgalys R."/>
            <person name="Henrissat B."/>
            <person name="Grigoriev I.V."/>
            <person name="Hibbett D."/>
            <person name="Nagy L.G."/>
            <person name="Martin F.M."/>
        </authorList>
    </citation>
    <scope>NUCLEOTIDE SEQUENCE</scope>
    <source>
        <strain evidence="1">P2</strain>
    </source>
</reference>
<organism evidence="1 2">
    <name type="scientific">Thelephora ganbajun</name>
    <name type="common">Ganba fungus</name>
    <dbReference type="NCBI Taxonomy" id="370292"/>
    <lineage>
        <taxon>Eukaryota</taxon>
        <taxon>Fungi</taxon>
        <taxon>Dikarya</taxon>
        <taxon>Basidiomycota</taxon>
        <taxon>Agaricomycotina</taxon>
        <taxon>Agaricomycetes</taxon>
        <taxon>Thelephorales</taxon>
        <taxon>Thelephoraceae</taxon>
        <taxon>Thelephora</taxon>
    </lineage>
</organism>
<name>A0ACB6YWK9_THEGA</name>
<keyword evidence="2" id="KW-1185">Reference proteome</keyword>
<accession>A0ACB6YWK9</accession>
<reference evidence="1" key="2">
    <citation type="journal article" date="2020" name="Nat. Commun.">
        <title>Large-scale genome sequencing of mycorrhizal fungi provides insights into the early evolution of symbiotic traits.</title>
        <authorList>
            <person name="Miyauchi S."/>
            <person name="Kiss E."/>
            <person name="Kuo A."/>
            <person name="Drula E."/>
            <person name="Kohler A."/>
            <person name="Sanchez-Garcia M."/>
            <person name="Morin E."/>
            <person name="Andreopoulos B."/>
            <person name="Barry K.W."/>
            <person name="Bonito G."/>
            <person name="Buee M."/>
            <person name="Carver A."/>
            <person name="Chen C."/>
            <person name="Cichocki N."/>
            <person name="Clum A."/>
            <person name="Culley D."/>
            <person name="Crous P.W."/>
            <person name="Fauchery L."/>
            <person name="Girlanda M."/>
            <person name="Hayes R.D."/>
            <person name="Keri Z."/>
            <person name="LaButti K."/>
            <person name="Lipzen A."/>
            <person name="Lombard V."/>
            <person name="Magnuson J."/>
            <person name="Maillard F."/>
            <person name="Murat C."/>
            <person name="Nolan M."/>
            <person name="Ohm R.A."/>
            <person name="Pangilinan J."/>
            <person name="Pereira M.F."/>
            <person name="Perotto S."/>
            <person name="Peter M."/>
            <person name="Pfister S."/>
            <person name="Riley R."/>
            <person name="Sitrit Y."/>
            <person name="Stielow J.B."/>
            <person name="Szollosi G."/>
            <person name="Zifcakova L."/>
            <person name="Stursova M."/>
            <person name="Spatafora J.W."/>
            <person name="Tedersoo L."/>
            <person name="Vaario L.M."/>
            <person name="Yamada A."/>
            <person name="Yan M."/>
            <person name="Wang P."/>
            <person name="Xu J."/>
            <person name="Bruns T."/>
            <person name="Baldrian P."/>
            <person name="Vilgalys R."/>
            <person name="Dunand C."/>
            <person name="Henrissat B."/>
            <person name="Grigoriev I.V."/>
            <person name="Hibbett D."/>
            <person name="Nagy L.G."/>
            <person name="Martin F.M."/>
        </authorList>
    </citation>
    <scope>NUCLEOTIDE SEQUENCE</scope>
    <source>
        <strain evidence="1">P2</strain>
    </source>
</reference>
<dbReference type="Proteomes" id="UP000886501">
    <property type="component" value="Unassembled WGS sequence"/>
</dbReference>
<protein>
    <submittedName>
        <fullName evidence="1">Uncharacterized protein</fullName>
    </submittedName>
</protein>
<dbReference type="EMBL" id="MU119135">
    <property type="protein sequence ID" value="KAF9641826.1"/>
    <property type="molecule type" value="Genomic_DNA"/>
</dbReference>
<evidence type="ECO:0000313" key="2">
    <source>
        <dbReference type="Proteomes" id="UP000886501"/>
    </source>
</evidence>
<sequence>MKQCLQDALTLACFHRKIDLFIMVTCNPNWPEITHELLLGQTAADRPDLCARVFNIKKQAIIEDIYKCGIFGRTVAYIYTIEFQKHSLPHMHILIFLQLEDKIQTPEQVD</sequence>
<feature type="non-terminal residue" evidence="1">
    <location>
        <position position="110"/>
    </location>
</feature>
<comment type="caution">
    <text evidence="1">The sequence shown here is derived from an EMBL/GenBank/DDBJ whole genome shotgun (WGS) entry which is preliminary data.</text>
</comment>